<dbReference type="Proteomes" id="UP000015361">
    <property type="component" value="Unassembled WGS sequence"/>
</dbReference>
<feature type="transmembrane region" description="Helical" evidence="1">
    <location>
        <begin position="560"/>
        <end position="582"/>
    </location>
</feature>
<organism evidence="2 3">
    <name type="scientific">Lactococcus lactis subsp. lactis A12</name>
    <dbReference type="NCBI Taxonomy" id="1137134"/>
    <lineage>
        <taxon>Bacteria</taxon>
        <taxon>Bacillati</taxon>
        <taxon>Bacillota</taxon>
        <taxon>Bacilli</taxon>
        <taxon>Lactobacillales</taxon>
        <taxon>Streptococcaceae</taxon>
        <taxon>Lactococcus</taxon>
    </lineage>
</organism>
<gene>
    <name evidence="2" type="primary">llmg_0226</name>
    <name evidence="2" type="ORF">O9U_00295</name>
</gene>
<comment type="caution">
    <text evidence="2">The sequence shown here is derived from an EMBL/GenBank/DDBJ whole genome shotgun (WGS) entry which is preliminary data.</text>
</comment>
<dbReference type="AlphaFoldDB" id="S6F3Z2"/>
<protein>
    <submittedName>
        <fullName evidence="2">Possible surface protein</fullName>
    </submittedName>
</protein>
<reference evidence="2 3" key="1">
    <citation type="journal article" date="2013" name="Appl. Environ. Microbiol.">
        <title>The Carbohydrate Metabolism Signature of Lactococcus lactis Strain A12 Reveals Its Sourdough Ecosystem Origin.</title>
        <authorList>
            <person name="Passerini D."/>
            <person name="Coddeville M."/>
            <person name="Le Bourgeois P."/>
            <person name="Loubiere P."/>
            <person name="Ritzenthaler P."/>
            <person name="Fontagne-Faucher C."/>
            <person name="Daveran-Mingot M.L."/>
            <person name="Cocaign-Bousquet M."/>
        </authorList>
    </citation>
    <scope>NUCLEOTIDE SEQUENCE [LARGE SCALE GENOMIC DNA]</scope>
    <source>
        <strain evidence="2 3">A12</strain>
    </source>
</reference>
<dbReference type="EMBL" id="CBLU010000003">
    <property type="protein sequence ID" value="CDG03514.1"/>
    <property type="molecule type" value="Genomic_DNA"/>
</dbReference>
<keyword evidence="1" id="KW-1133">Transmembrane helix</keyword>
<dbReference type="RefSeq" id="WP_021721804.1">
    <property type="nucleotide sequence ID" value="NZ_CBLU010000003.1"/>
</dbReference>
<name>S6F3Z2_LACLL</name>
<evidence type="ECO:0000256" key="1">
    <source>
        <dbReference type="SAM" id="Phobius"/>
    </source>
</evidence>
<keyword evidence="1" id="KW-0812">Transmembrane</keyword>
<evidence type="ECO:0000313" key="3">
    <source>
        <dbReference type="Proteomes" id="UP000015361"/>
    </source>
</evidence>
<proteinExistence type="predicted"/>
<evidence type="ECO:0000313" key="2">
    <source>
        <dbReference type="EMBL" id="CDG03514.1"/>
    </source>
</evidence>
<sequence length="585" mass="64739">MKRIVLKTFILIFFLGFLGNFGNVYASDKQVQSVEVTFTSKGTPVFNSKFTIKNLQNAYDKIKSGDITSKEVNSAAWQSTEQQRGVIVSETFGINPGIEHTSQETESILRNLCNSGAIDLVDELNHNDNSTSIFHYPKNISRRYTDNKGRATATADIGINGIFDGDGNLVQLLWIKSDASNKFVVDTDSTTDLFKGKVTNLSDSMKGNDNSYTIEFGQELTYQLTIDKSLLTQDLPIVINPQTNLVIDDISVPFTQISAYGDSVINLQTLGITADSSISPNASLAVIKSQIQKTFYKNTLWGYATTIPKSDMDVTFTIKAHLSPEVKLSGNLQGVTTDGSLLPMEFVVGDEDIDVNTNFFMKISATTSTGPLEYDMPTMRTSGINFVSVNDSGTQLKTNKNYLLGYEKNNQKYIYGDGKWNKVSNLENLDLNTFQVFSGGSQYYLGGSSLPIPTNTNSFTYDANKNRKINESLIKFVGLGQGKKYFLYSTENQTLEKKEIPFTVYSKDSLRSNGQKSTKTSIGSAEYENYSINGLIPDYQAGTTEYNAIMPKHHKSHNPLLLILIEIGGTVILIICAFAFLYKKG</sequence>
<keyword evidence="1" id="KW-0472">Membrane</keyword>
<accession>S6F3Z2</accession>